<dbReference type="InterPro" id="IPR051364">
    <property type="entry name" value="Cytokinesis/Rho-signaling"/>
</dbReference>
<dbReference type="InterPro" id="IPR001849">
    <property type="entry name" value="PH_domain"/>
</dbReference>
<sequence length="1028" mass="114085">MDPFTQKLLERTQTRKEQLAKKKEELAACRNKRNAPAAPSPVKPRRPLSEDNTDDKDKLIDDNQKRRINSDGSVPKTPKEPTTPKAPITPKRATMPKAQSVLQGPSTPSSVTKVRGGVEIDTSSPSIQARREMLILMQQKDQENKTTPKKHWKKALDMNSNENSSPTVAARSAIFAQDKDSQPIFPKPSVSTPGKISAERNVFEKNPVSVEVKAVKTDAAAPPKPPRTIDVEKTLTREKSSSKRKAPAPPTSSSGGQKSDSEAGDTPVPKPRSESKVVGNDNYDQTIVSVKCADEKKPAKRERLGEGDTHSTERTNAKDEPTPKPRKRRSAESTTGGSENSSTGERNKNLEDERTKRREERKKARMESRERGGIMSVTAQAVEILEGKNEAIPVEVNSVCTPRSDQKSRAKVTVVRSESSETTAAVKQKDASSTSKAIPETIAKPEEICDAILEAVVYDEPKKPISKSTVKPKEGVSEFKPSRAAPTRPPPPQGISRFASQTSINSGLDELNETVNLNDVNIHEMTFTFDFSTFDKIQEDRETKFQKSFDEQQRELVKEKRETSCSQSSDDSGIVSPYIYEPKTKLEVEQANMGVYKSGYNSESGDPYATKMYKKAKPPVPERPKPVQDVIKELLDEAASQQNIILQTSQALNVCDSSNDIFKGSQEEVEAERVLLLASERKQACLNEHHRIKNKKNESKKDCNKDASNACTSTISIAGIRLSLKQEFMDVLRVGIRHDLGVFHFVCHVQNGPLEITSTKSLSINDCNEGNYLMFPDKFVLENVNPDFAVVVRVFGMHVQKYVPSASSAVQKGKFFPSPKAAKTKRHGIDRASPGATPMPVFRNSNFKLIGSTRVTLSQIGSKKWMLDGVAEGCPLKDYIQMKVHCTPQYTSHVKGFLTVLEDVGGFSAWQRRWCVLEGGLLSYWRYPGDETTQAPVDTLDIGQCTSDHITTVPRDLCARPNTIEVCLKKNNDQVKFLLACDTKEDRITWVNCLNDAMCDMKAWTKSNKGPLYPELGHVSDTKEQHGK</sequence>
<dbReference type="CDD" id="cd01263">
    <property type="entry name" value="PH_anillin"/>
    <property type="match status" value="1"/>
</dbReference>
<dbReference type="Pfam" id="PF08174">
    <property type="entry name" value="Anillin"/>
    <property type="match status" value="1"/>
</dbReference>
<feature type="compositionally biased region" description="Basic and acidic residues" evidence="1">
    <location>
        <begin position="8"/>
        <end position="27"/>
    </location>
</feature>
<accession>A0A6P8IZ70</accession>
<feature type="region of interest" description="Disordered" evidence="1">
    <location>
        <begin position="400"/>
        <end position="438"/>
    </location>
</feature>
<dbReference type="Pfam" id="PF00169">
    <property type="entry name" value="PH"/>
    <property type="match status" value="1"/>
</dbReference>
<evidence type="ECO:0000313" key="4">
    <source>
        <dbReference type="RefSeq" id="XP_031572487.1"/>
    </source>
</evidence>
<dbReference type="GO" id="GO:0031106">
    <property type="term" value="P:septin ring organization"/>
    <property type="evidence" value="ECO:0007669"/>
    <property type="project" value="TreeGrafter"/>
</dbReference>
<dbReference type="SUPFAM" id="SSF50729">
    <property type="entry name" value="PH domain-like"/>
    <property type="match status" value="1"/>
</dbReference>
<feature type="compositionally biased region" description="Low complexity" evidence="1">
    <location>
        <begin position="332"/>
        <end position="344"/>
    </location>
</feature>
<dbReference type="PANTHER" id="PTHR21538:SF23">
    <property type="entry name" value="ANILLIN"/>
    <property type="match status" value="1"/>
</dbReference>
<dbReference type="AlphaFoldDB" id="A0A6P8IZ70"/>
<dbReference type="InterPro" id="IPR012966">
    <property type="entry name" value="AHD"/>
</dbReference>
<gene>
    <name evidence="4" type="primary">LOC116306547</name>
</gene>
<dbReference type="GeneID" id="116306547"/>
<dbReference type="InterPro" id="IPR037840">
    <property type="entry name" value="PH_Anillin"/>
</dbReference>
<dbReference type="Proteomes" id="UP000515163">
    <property type="component" value="Unplaced"/>
</dbReference>
<dbReference type="InParanoid" id="A0A6P8IZ70"/>
<dbReference type="FunCoup" id="A0A6P8IZ70">
    <property type="interactions" value="605"/>
</dbReference>
<dbReference type="GO" id="GO:0000281">
    <property type="term" value="P:mitotic cytokinesis"/>
    <property type="evidence" value="ECO:0007669"/>
    <property type="project" value="TreeGrafter"/>
</dbReference>
<feature type="region of interest" description="Disordered" evidence="1">
    <location>
        <begin position="177"/>
        <end position="374"/>
    </location>
</feature>
<dbReference type="KEGG" id="aten:116306547"/>
<dbReference type="Gene3D" id="2.30.29.30">
    <property type="entry name" value="Pleckstrin-homology domain (PH domain)/Phosphotyrosine-binding domain (PTB)"/>
    <property type="match status" value="1"/>
</dbReference>
<feature type="compositionally biased region" description="Basic and acidic residues" evidence="1">
    <location>
        <begin position="55"/>
        <end position="69"/>
    </location>
</feature>
<dbReference type="RefSeq" id="XP_031572487.1">
    <property type="nucleotide sequence ID" value="XM_031716627.1"/>
</dbReference>
<dbReference type="InterPro" id="IPR011993">
    <property type="entry name" value="PH-like_dom_sf"/>
</dbReference>
<dbReference type="PANTHER" id="PTHR21538">
    <property type="entry name" value="ANILLIN/RHOTEKIN RTKN"/>
    <property type="match status" value="1"/>
</dbReference>
<feature type="region of interest" description="Disordered" evidence="1">
    <location>
        <begin position="1"/>
        <end position="127"/>
    </location>
</feature>
<evidence type="ECO:0000313" key="3">
    <source>
        <dbReference type="Proteomes" id="UP000515163"/>
    </source>
</evidence>
<evidence type="ECO:0000259" key="2">
    <source>
        <dbReference type="PROSITE" id="PS50003"/>
    </source>
</evidence>
<name>A0A6P8IZ70_ACTTE</name>
<evidence type="ECO:0000256" key="1">
    <source>
        <dbReference type="SAM" id="MobiDB-lite"/>
    </source>
</evidence>
<feature type="compositionally biased region" description="Basic and acidic residues" evidence="1">
    <location>
        <begin position="227"/>
        <end position="241"/>
    </location>
</feature>
<feature type="compositionally biased region" description="Basic and acidic residues" evidence="1">
    <location>
        <begin position="471"/>
        <end position="481"/>
    </location>
</feature>
<feature type="compositionally biased region" description="Basic and acidic residues" evidence="1">
    <location>
        <begin position="292"/>
        <end position="323"/>
    </location>
</feature>
<reference evidence="4" key="1">
    <citation type="submission" date="2025-08" db="UniProtKB">
        <authorList>
            <consortium name="RefSeq"/>
        </authorList>
    </citation>
    <scope>IDENTIFICATION</scope>
    <source>
        <tissue evidence="4">Tentacle</tissue>
    </source>
</reference>
<dbReference type="GO" id="GO:0005826">
    <property type="term" value="C:actomyosin contractile ring"/>
    <property type="evidence" value="ECO:0007669"/>
    <property type="project" value="TreeGrafter"/>
</dbReference>
<organism evidence="3 4">
    <name type="scientific">Actinia tenebrosa</name>
    <name type="common">Australian red waratah sea anemone</name>
    <dbReference type="NCBI Taxonomy" id="6105"/>
    <lineage>
        <taxon>Eukaryota</taxon>
        <taxon>Metazoa</taxon>
        <taxon>Cnidaria</taxon>
        <taxon>Anthozoa</taxon>
        <taxon>Hexacorallia</taxon>
        <taxon>Actiniaria</taxon>
        <taxon>Actiniidae</taxon>
        <taxon>Actinia</taxon>
    </lineage>
</organism>
<dbReference type="GO" id="GO:0000915">
    <property type="term" value="P:actomyosin contractile ring assembly"/>
    <property type="evidence" value="ECO:0007669"/>
    <property type="project" value="TreeGrafter"/>
</dbReference>
<dbReference type="OrthoDB" id="5915976at2759"/>
<protein>
    <submittedName>
        <fullName evidence="4">Anillin-like</fullName>
    </submittedName>
</protein>
<dbReference type="SMART" id="SM00233">
    <property type="entry name" value="PH"/>
    <property type="match status" value="1"/>
</dbReference>
<feature type="compositionally biased region" description="Polar residues" evidence="1">
    <location>
        <begin position="100"/>
        <end position="112"/>
    </location>
</feature>
<feature type="compositionally biased region" description="Basic and acidic residues" evidence="1">
    <location>
        <begin position="345"/>
        <end position="372"/>
    </location>
</feature>
<feature type="compositionally biased region" description="Polar residues" evidence="1">
    <location>
        <begin position="416"/>
        <end position="436"/>
    </location>
</feature>
<keyword evidence="3" id="KW-1185">Reference proteome</keyword>
<feature type="region of interest" description="Disordered" evidence="1">
    <location>
        <begin position="463"/>
        <end position="499"/>
    </location>
</feature>
<proteinExistence type="predicted"/>
<dbReference type="PROSITE" id="PS50003">
    <property type="entry name" value="PH_DOMAIN"/>
    <property type="match status" value="1"/>
</dbReference>
<feature type="domain" description="PH" evidence="2">
    <location>
        <begin position="891"/>
        <end position="999"/>
    </location>
</feature>